<reference evidence="1 2" key="1">
    <citation type="submission" date="2017-06" db="EMBL/GenBank/DDBJ databases">
        <title>Draft genome sequence of the halophilic bacterium Marinobacter vinifirmus FB1.</title>
        <authorList>
            <person name="Stepanov V.G."/>
            <person name="Roberts D.J."/>
            <person name="Fox G.E."/>
        </authorList>
    </citation>
    <scope>NUCLEOTIDE SEQUENCE [LARGE SCALE GENOMIC DNA]</scope>
    <source>
        <strain evidence="1 2">FB1</strain>
    </source>
</reference>
<name>A0A7Z1DTK6_9GAMM</name>
<protein>
    <submittedName>
        <fullName evidence="1">Uncharacterized protein</fullName>
    </submittedName>
</protein>
<proteinExistence type="predicted"/>
<gene>
    <name evidence="1" type="ORF">B9Q17_06225</name>
</gene>
<evidence type="ECO:0000313" key="1">
    <source>
        <dbReference type="EMBL" id="OZC34565.1"/>
    </source>
</evidence>
<dbReference type="AlphaFoldDB" id="A0A7Z1DTK6"/>
<keyword evidence="2" id="KW-1185">Reference proteome</keyword>
<organism evidence="1 2">
    <name type="scientific">Marinobacter vinifirmus</name>
    <dbReference type="NCBI Taxonomy" id="355591"/>
    <lineage>
        <taxon>Bacteria</taxon>
        <taxon>Pseudomonadati</taxon>
        <taxon>Pseudomonadota</taxon>
        <taxon>Gammaproteobacteria</taxon>
        <taxon>Pseudomonadales</taxon>
        <taxon>Marinobacteraceae</taxon>
        <taxon>Marinobacter</taxon>
    </lineage>
</organism>
<dbReference type="Proteomes" id="UP000216984">
    <property type="component" value="Unassembled WGS sequence"/>
</dbReference>
<dbReference type="EMBL" id="NEFY01000038">
    <property type="protein sequence ID" value="OZC34565.1"/>
    <property type="molecule type" value="Genomic_DNA"/>
</dbReference>
<comment type="caution">
    <text evidence="1">The sequence shown here is derived from an EMBL/GenBank/DDBJ whole genome shotgun (WGS) entry which is preliminary data.</text>
</comment>
<feature type="non-terminal residue" evidence="1">
    <location>
        <position position="105"/>
    </location>
</feature>
<accession>A0A7Z1DTK6</accession>
<evidence type="ECO:0000313" key="2">
    <source>
        <dbReference type="Proteomes" id="UP000216984"/>
    </source>
</evidence>
<sequence length="105" mass="11382">MPPGQTPLRAPGCRPGRYPQTVTLLAAMPPLLDHNAGQPANACTLLASGPEPNRQPYHRAKPRAGALGCHQLPDLTTNRAPRFLVMACHPGRYPHTMYPQTVTLL</sequence>